<dbReference type="PANTHER" id="PTHR21600">
    <property type="entry name" value="MITOCHONDRIAL RNA PSEUDOURIDINE SYNTHASE"/>
    <property type="match status" value="1"/>
</dbReference>
<dbReference type="EC" id="5.4.99.-" evidence="4"/>
<name>A0A0C1PLZ2_9LACO</name>
<dbReference type="InterPro" id="IPR006225">
    <property type="entry name" value="PsdUridine_synth_RluC/D"/>
</dbReference>
<protein>
    <recommendedName>
        <fullName evidence="4">Pseudouridine synthase</fullName>
        <ecNumber evidence="4">5.4.99.-</ecNumber>
    </recommendedName>
</protein>
<dbReference type="PANTHER" id="PTHR21600:SF35">
    <property type="entry name" value="PSEUDOURIDINE SYNTHASE"/>
    <property type="match status" value="1"/>
</dbReference>
<comment type="catalytic activity">
    <reaction evidence="1 4">
        <text>a uridine in RNA = a pseudouridine in RNA</text>
        <dbReference type="Rhea" id="RHEA:48348"/>
        <dbReference type="Rhea" id="RHEA-COMP:12068"/>
        <dbReference type="Rhea" id="RHEA-COMP:12069"/>
        <dbReference type="ChEBI" id="CHEBI:65314"/>
        <dbReference type="ChEBI" id="CHEBI:65315"/>
    </reaction>
</comment>
<dbReference type="EMBL" id="JOJZ01000017">
    <property type="protein sequence ID" value="KID41757.1"/>
    <property type="molecule type" value="Genomic_DNA"/>
</dbReference>
<dbReference type="CDD" id="cd02869">
    <property type="entry name" value="PseudoU_synth_RluA_like"/>
    <property type="match status" value="1"/>
</dbReference>
<dbReference type="GO" id="GO:0140098">
    <property type="term" value="F:catalytic activity, acting on RNA"/>
    <property type="evidence" value="ECO:0007669"/>
    <property type="project" value="UniProtKB-ARBA"/>
</dbReference>
<dbReference type="Pfam" id="PF00849">
    <property type="entry name" value="PseudoU_synth_2"/>
    <property type="match status" value="1"/>
</dbReference>
<dbReference type="InterPro" id="IPR050188">
    <property type="entry name" value="RluA_PseudoU_synthase"/>
</dbReference>
<dbReference type="GeneID" id="74913409"/>
<dbReference type="OrthoDB" id="9807829at2"/>
<feature type="active site" evidence="3">
    <location>
        <position position="135"/>
    </location>
</feature>
<evidence type="ECO:0000256" key="3">
    <source>
        <dbReference type="PIRSR" id="PIRSR606225-1"/>
    </source>
</evidence>
<evidence type="ECO:0000256" key="4">
    <source>
        <dbReference type="RuleBase" id="RU362028"/>
    </source>
</evidence>
<dbReference type="GO" id="GO:0003723">
    <property type="term" value="F:RNA binding"/>
    <property type="evidence" value="ECO:0007669"/>
    <property type="project" value="InterPro"/>
</dbReference>
<comment type="function">
    <text evidence="4">Responsible for synthesis of pseudouridine from uracil.</text>
</comment>
<dbReference type="AlphaFoldDB" id="A0A0C1PLZ2"/>
<organism evidence="6 7">
    <name type="scientific">Fructilactobacillus fructivorans</name>
    <dbReference type="NCBI Taxonomy" id="1614"/>
    <lineage>
        <taxon>Bacteria</taxon>
        <taxon>Bacillati</taxon>
        <taxon>Bacillota</taxon>
        <taxon>Bacilli</taxon>
        <taxon>Lactobacillales</taxon>
        <taxon>Lactobacillaceae</taxon>
        <taxon>Fructilactobacillus</taxon>
    </lineage>
</organism>
<comment type="caution">
    <text evidence="6">The sequence shown here is derived from an EMBL/GenBank/DDBJ whole genome shotgun (WGS) entry which is preliminary data.</text>
</comment>
<dbReference type="InterPro" id="IPR020103">
    <property type="entry name" value="PsdUridine_synth_cat_dom_sf"/>
</dbReference>
<dbReference type="Proteomes" id="UP000031397">
    <property type="component" value="Unassembled WGS sequence"/>
</dbReference>
<evidence type="ECO:0000313" key="6">
    <source>
        <dbReference type="EMBL" id="KID41757.1"/>
    </source>
</evidence>
<comment type="similarity">
    <text evidence="2 4">Belongs to the pseudouridine synthase RluA family.</text>
</comment>
<keyword evidence="7" id="KW-1185">Reference proteome</keyword>
<gene>
    <name evidence="6" type="ORF">LfDm3_0743</name>
</gene>
<proteinExistence type="inferred from homology"/>
<dbReference type="InterPro" id="IPR006145">
    <property type="entry name" value="PsdUridine_synth_RsuA/RluA"/>
</dbReference>
<evidence type="ECO:0000256" key="1">
    <source>
        <dbReference type="ARBA" id="ARBA00000073"/>
    </source>
</evidence>
<dbReference type="PATRIC" id="fig|1614.7.peg.703"/>
<dbReference type="GO" id="GO:0000455">
    <property type="term" value="P:enzyme-directed rRNA pseudouridine synthesis"/>
    <property type="evidence" value="ECO:0007669"/>
    <property type="project" value="TreeGrafter"/>
</dbReference>
<evidence type="ECO:0000313" key="7">
    <source>
        <dbReference type="Proteomes" id="UP000031397"/>
    </source>
</evidence>
<evidence type="ECO:0000259" key="5">
    <source>
        <dbReference type="Pfam" id="PF00849"/>
    </source>
</evidence>
<evidence type="ECO:0000256" key="2">
    <source>
        <dbReference type="ARBA" id="ARBA00010876"/>
    </source>
</evidence>
<dbReference type="NCBIfam" id="TIGR00005">
    <property type="entry name" value="rluA_subfam"/>
    <property type="match status" value="1"/>
</dbReference>
<feature type="domain" description="Pseudouridine synthase RsuA/RluA-like" evidence="5">
    <location>
        <begin position="87"/>
        <end position="239"/>
    </location>
</feature>
<accession>A0A0C1PLZ2</accession>
<dbReference type="GO" id="GO:0009982">
    <property type="term" value="F:pseudouridine synthase activity"/>
    <property type="evidence" value="ECO:0007669"/>
    <property type="project" value="InterPro"/>
</dbReference>
<dbReference type="Gene3D" id="3.30.2350.10">
    <property type="entry name" value="Pseudouridine synthase"/>
    <property type="match status" value="1"/>
</dbReference>
<dbReference type="SUPFAM" id="SSF55120">
    <property type="entry name" value="Pseudouridine synthase"/>
    <property type="match status" value="1"/>
</dbReference>
<reference evidence="6 7" key="1">
    <citation type="submission" date="2014-06" db="EMBL/GenBank/DDBJ databases">
        <title>Functional and comparative genomic analyses of the Drosophila gut microbiota identify candidate symbiosis factors.</title>
        <authorList>
            <person name="Newell P.D."/>
            <person name="Chaston J.M."/>
            <person name="Douglas A.E."/>
        </authorList>
    </citation>
    <scope>NUCLEOTIDE SEQUENCE [LARGE SCALE GENOMIC DNA]</scope>
    <source>
        <strain evidence="6 7">DmCS_002</strain>
    </source>
</reference>
<keyword evidence="4" id="KW-0413">Isomerase</keyword>
<sequence length="293" mass="33990">MISFAWIYDETHPMKVRTFVMKNGVTRSLLKDIRYHGGHLMVNGHDVYTSFELSHGDRVRIILPPEKQNDFLQVSNLPIKILFENDNFLIVDKPAGVASVPSHIYPNDTILNRVLGYYLRNDYPSKKVHVVNRLDRDTSGPVMFAKNHLAHSVLDKQLQDRKIEKNYVAVISGELNIKHGEIVLPIGRKPGSFIEREVRDDGKYCRTEFWTLKVNNGMSLVKIRLHTGRTHQIRVHFAKIGYPLVGDWLYNPNAHSGEYQKLHCYQTIFFDPFEKKKIKVKSKIPIEFKNLLN</sequence>
<dbReference type="RefSeq" id="WP_039144210.1">
    <property type="nucleotide sequence ID" value="NZ_JOJZ01000017.1"/>
</dbReference>